<sequence>MRSSCFQLLKVAFDEEVRCDEVEAFTKSLSSLRWPSVLPQSLFAYNTVSHLLTSTLPTGSKNKYSTIRELKKTIARFPGKSSTTSRRRVDSVGKWPPSPMLNASSKASTQPAKNDTFTNHVDYLDLSDVPDIINPLNAADIHRHHLCDYERLRLRGIDSIFRISYANAHYDVVKT</sequence>
<proteinExistence type="predicted"/>
<reference evidence="1 2" key="1">
    <citation type="submission" date="2019-10" db="EMBL/GenBank/DDBJ databases">
        <title>Assembly and Annotation for the nematode Trichostrongylus colubriformis.</title>
        <authorList>
            <person name="Martin J."/>
        </authorList>
    </citation>
    <scope>NUCLEOTIDE SEQUENCE [LARGE SCALE GENOMIC DNA]</scope>
    <source>
        <strain evidence="1">G859</strain>
        <tissue evidence="1">Whole worm</tissue>
    </source>
</reference>
<dbReference type="EMBL" id="WIXE01002433">
    <property type="protein sequence ID" value="KAK5984817.1"/>
    <property type="molecule type" value="Genomic_DNA"/>
</dbReference>
<dbReference type="Proteomes" id="UP001331761">
    <property type="component" value="Unassembled WGS sequence"/>
</dbReference>
<organism evidence="1 2">
    <name type="scientific">Trichostrongylus colubriformis</name>
    <name type="common">Black scour worm</name>
    <dbReference type="NCBI Taxonomy" id="6319"/>
    <lineage>
        <taxon>Eukaryota</taxon>
        <taxon>Metazoa</taxon>
        <taxon>Ecdysozoa</taxon>
        <taxon>Nematoda</taxon>
        <taxon>Chromadorea</taxon>
        <taxon>Rhabditida</taxon>
        <taxon>Rhabditina</taxon>
        <taxon>Rhabditomorpha</taxon>
        <taxon>Strongyloidea</taxon>
        <taxon>Trichostrongylidae</taxon>
        <taxon>Trichostrongylus</taxon>
    </lineage>
</organism>
<accession>A0AAN8FUE9</accession>
<keyword evidence="2" id="KW-1185">Reference proteome</keyword>
<protein>
    <submittedName>
        <fullName evidence="1">Uncharacterized protein</fullName>
    </submittedName>
</protein>
<gene>
    <name evidence="1" type="ORF">GCK32_019015</name>
</gene>
<dbReference type="AlphaFoldDB" id="A0AAN8FUE9"/>
<name>A0AAN8FUE9_TRICO</name>
<comment type="caution">
    <text evidence="1">The sequence shown here is derived from an EMBL/GenBank/DDBJ whole genome shotgun (WGS) entry which is preliminary data.</text>
</comment>
<evidence type="ECO:0000313" key="2">
    <source>
        <dbReference type="Proteomes" id="UP001331761"/>
    </source>
</evidence>
<evidence type="ECO:0000313" key="1">
    <source>
        <dbReference type="EMBL" id="KAK5984817.1"/>
    </source>
</evidence>